<dbReference type="OrthoDB" id="7390264at2"/>
<dbReference type="AlphaFoldDB" id="A0A4V2WJT2"/>
<evidence type="ECO:0008006" key="8">
    <source>
        <dbReference type="Google" id="ProtNLM"/>
    </source>
</evidence>
<feature type="chain" id="PRO_5020589576" description="Conjugal transfer protein" evidence="5">
    <location>
        <begin position="21"/>
        <end position="317"/>
    </location>
</feature>
<keyword evidence="3" id="KW-0175">Coiled coil</keyword>
<accession>A0A4V2WJT2</accession>
<evidence type="ECO:0000256" key="3">
    <source>
        <dbReference type="SAM" id="Coils"/>
    </source>
</evidence>
<evidence type="ECO:0000313" key="6">
    <source>
        <dbReference type="EMBL" id="TCZ55788.1"/>
    </source>
</evidence>
<evidence type="ECO:0000256" key="5">
    <source>
        <dbReference type="SAM" id="SignalP"/>
    </source>
</evidence>
<protein>
    <recommendedName>
        <fullName evidence="8">Conjugal transfer protein</fullName>
    </recommendedName>
</protein>
<dbReference type="CDD" id="cd06911">
    <property type="entry name" value="VirB9_CagX_TrbG"/>
    <property type="match status" value="1"/>
</dbReference>
<dbReference type="InterPro" id="IPR033645">
    <property type="entry name" value="VirB9/CagX/TrbG_C"/>
</dbReference>
<evidence type="ECO:0000256" key="4">
    <source>
        <dbReference type="SAM" id="MobiDB-lite"/>
    </source>
</evidence>
<evidence type="ECO:0000256" key="1">
    <source>
        <dbReference type="ARBA" id="ARBA00006135"/>
    </source>
</evidence>
<feature type="region of interest" description="Disordered" evidence="4">
    <location>
        <begin position="297"/>
        <end position="317"/>
    </location>
</feature>
<feature type="coiled-coil region" evidence="3">
    <location>
        <begin position="153"/>
        <end position="180"/>
    </location>
</feature>
<dbReference type="InterPro" id="IPR010258">
    <property type="entry name" value="Conjugal_tfr_TrbG/VirB9/CagX"/>
</dbReference>
<keyword evidence="2 5" id="KW-0732">Signal</keyword>
<name>A0A4V2WJT2_9PROT</name>
<comment type="caution">
    <text evidence="6">The sequence shown here is derived from an EMBL/GenBank/DDBJ whole genome shotgun (WGS) entry which is preliminary data.</text>
</comment>
<gene>
    <name evidence="6" type="ORF">EXY23_20885</name>
</gene>
<feature type="signal peptide" evidence="5">
    <location>
        <begin position="1"/>
        <end position="20"/>
    </location>
</feature>
<reference evidence="6 7" key="1">
    <citation type="submission" date="2019-03" db="EMBL/GenBank/DDBJ databases">
        <title>Paracraurococcus aquatilis NE82 genome sequence.</title>
        <authorList>
            <person name="Zhao Y."/>
            <person name="Du Z."/>
        </authorList>
    </citation>
    <scope>NUCLEOTIDE SEQUENCE [LARGE SCALE GENOMIC DNA]</scope>
    <source>
        <strain evidence="6 7">NE82</strain>
    </source>
</reference>
<evidence type="ECO:0000256" key="2">
    <source>
        <dbReference type="ARBA" id="ARBA00022729"/>
    </source>
</evidence>
<dbReference type="EMBL" id="SKBM01000025">
    <property type="protein sequence ID" value="TCZ55788.1"/>
    <property type="molecule type" value="Genomic_DNA"/>
</dbReference>
<dbReference type="Gene3D" id="2.60.40.2500">
    <property type="match status" value="1"/>
</dbReference>
<dbReference type="InterPro" id="IPR038161">
    <property type="entry name" value="VirB9/CagX/TrbG_C_sf"/>
</dbReference>
<dbReference type="RefSeq" id="WP_132294166.1">
    <property type="nucleotide sequence ID" value="NZ_SKBM01000025.1"/>
</dbReference>
<sequence length="317" mass="33950">MIHRLLACTLALGLSGPAWALQEPEPCPGGDPRVRCVSARASQVMLLLARPGASLVIEMPEGEKVLAVPVSDNTLIQRGRGEASTRISTEEDGGATVDGNLAVAVRGTAVVVKPFGPLAPQPFFVLTERDGKQQRYAFELRADADAQAPYYYSVRLRNVAAEEEDRRVKAEAEARQREERFARDRLAQAQAAPCSGIPGVNRRYVGRGDAALAPAEICDDGRSTYLRFPGVQRMPAIFTTLPDGREASVNVSTGPGGWVTVHDQSPMLRLRDGGRVLCLINRGFTLTGRNLETGTIAPDVVRSPSPGGALPGLDSGR</sequence>
<evidence type="ECO:0000313" key="7">
    <source>
        <dbReference type="Proteomes" id="UP000295023"/>
    </source>
</evidence>
<dbReference type="Proteomes" id="UP000295023">
    <property type="component" value="Unassembled WGS sequence"/>
</dbReference>
<comment type="similarity">
    <text evidence="1">Belongs to the TrbG/VirB9 family.</text>
</comment>
<dbReference type="Pfam" id="PF03524">
    <property type="entry name" value="CagX"/>
    <property type="match status" value="1"/>
</dbReference>
<proteinExistence type="inferred from homology"/>
<organism evidence="6 7">
    <name type="scientific">Roseicella aquatilis</name>
    <dbReference type="NCBI Taxonomy" id="2527868"/>
    <lineage>
        <taxon>Bacteria</taxon>
        <taxon>Pseudomonadati</taxon>
        <taxon>Pseudomonadota</taxon>
        <taxon>Alphaproteobacteria</taxon>
        <taxon>Acetobacterales</taxon>
        <taxon>Roseomonadaceae</taxon>
        <taxon>Roseicella</taxon>
    </lineage>
</organism>
<keyword evidence="7" id="KW-1185">Reference proteome</keyword>